<protein>
    <recommendedName>
        <fullName evidence="4">YceG-like family protein</fullName>
    </recommendedName>
</protein>
<keyword evidence="3" id="KW-1185">Reference proteome</keyword>
<accession>A0A4R2B9Y5</accession>
<gene>
    <name evidence="2" type="ORF">EV146_10915</name>
</gene>
<feature type="compositionally biased region" description="Polar residues" evidence="1">
    <location>
        <begin position="67"/>
        <end position="87"/>
    </location>
</feature>
<proteinExistence type="predicted"/>
<dbReference type="EMBL" id="SLVV01000009">
    <property type="protein sequence ID" value="TCN22862.1"/>
    <property type="molecule type" value="Genomic_DNA"/>
</dbReference>
<organism evidence="2 3">
    <name type="scientific">Mesobacillus foraminis</name>
    <dbReference type="NCBI Taxonomy" id="279826"/>
    <lineage>
        <taxon>Bacteria</taxon>
        <taxon>Bacillati</taxon>
        <taxon>Bacillota</taxon>
        <taxon>Bacilli</taxon>
        <taxon>Bacillales</taxon>
        <taxon>Bacillaceae</taxon>
        <taxon>Mesobacillus</taxon>
    </lineage>
</organism>
<evidence type="ECO:0000256" key="1">
    <source>
        <dbReference type="SAM" id="MobiDB-lite"/>
    </source>
</evidence>
<dbReference type="Gene3D" id="3.30.1490.480">
    <property type="entry name" value="Endolytic murein transglycosylase"/>
    <property type="match status" value="1"/>
</dbReference>
<dbReference type="Proteomes" id="UP000295689">
    <property type="component" value="Unassembled WGS sequence"/>
</dbReference>
<comment type="caution">
    <text evidence="2">The sequence shown here is derived from an EMBL/GenBank/DDBJ whole genome shotgun (WGS) entry which is preliminary data.</text>
</comment>
<reference evidence="2 3" key="1">
    <citation type="journal article" date="2015" name="Stand. Genomic Sci.">
        <title>Genomic Encyclopedia of Bacterial and Archaeal Type Strains, Phase III: the genomes of soil and plant-associated and newly described type strains.</title>
        <authorList>
            <person name="Whitman W.B."/>
            <person name="Woyke T."/>
            <person name="Klenk H.P."/>
            <person name="Zhou Y."/>
            <person name="Lilburn T.G."/>
            <person name="Beck B.J."/>
            <person name="De Vos P."/>
            <person name="Vandamme P."/>
            <person name="Eisen J.A."/>
            <person name="Garrity G."/>
            <person name="Hugenholtz P."/>
            <person name="Kyrpides N.C."/>
        </authorList>
    </citation>
    <scope>NUCLEOTIDE SEQUENCE [LARGE SCALE GENOMIC DNA]</scope>
    <source>
        <strain evidence="2 3">CV53</strain>
    </source>
</reference>
<feature type="region of interest" description="Disordered" evidence="1">
    <location>
        <begin position="60"/>
        <end position="99"/>
    </location>
</feature>
<evidence type="ECO:0000313" key="3">
    <source>
        <dbReference type="Proteomes" id="UP000295689"/>
    </source>
</evidence>
<feature type="compositionally biased region" description="Basic and acidic residues" evidence="1">
    <location>
        <begin position="90"/>
        <end position="99"/>
    </location>
</feature>
<evidence type="ECO:0008006" key="4">
    <source>
        <dbReference type="Google" id="ProtNLM"/>
    </source>
</evidence>
<evidence type="ECO:0000313" key="2">
    <source>
        <dbReference type="EMBL" id="TCN22862.1"/>
    </source>
</evidence>
<dbReference type="AlphaFoldDB" id="A0A4R2B9Y5"/>
<dbReference type="RefSeq" id="WP_132008552.1">
    <property type="nucleotide sequence ID" value="NZ_JABUHM010000008.1"/>
</dbReference>
<sequence length="166" mass="18369">MNKQAARSFSLGILFTLLIAWSGTQLFTQEKSASTSTSAAKDILDAQGYVVLTQTEYEQLKTPPAVEQQQSPANKSSNAGTSDTESPTGTEKEDKETEKIYRLRISSGMSPVEIAEILESEQIIKDAEEFERFLIDHDYHTMVQLGTFELKSGLTNKEAADIITKN</sequence>
<name>A0A4R2B9Y5_9BACI</name>